<evidence type="ECO:0000313" key="2">
    <source>
        <dbReference type="EMBL" id="TNM32908.1"/>
    </source>
</evidence>
<organism evidence="2 3">
    <name type="scientific">Streptomyces sedi</name>
    <dbReference type="NCBI Taxonomy" id="555059"/>
    <lineage>
        <taxon>Bacteria</taxon>
        <taxon>Bacillati</taxon>
        <taxon>Actinomycetota</taxon>
        <taxon>Actinomycetes</taxon>
        <taxon>Kitasatosporales</taxon>
        <taxon>Streptomycetaceae</taxon>
        <taxon>Streptomyces</taxon>
    </lineage>
</organism>
<dbReference type="InterPro" id="IPR011010">
    <property type="entry name" value="DNA_brk_join_enz"/>
</dbReference>
<dbReference type="OrthoDB" id="4168282at2"/>
<keyword evidence="3" id="KW-1185">Reference proteome</keyword>
<name>A0A5C4VAH2_9ACTN</name>
<dbReference type="RefSeq" id="WP_139641556.1">
    <property type="nucleotide sequence ID" value="NZ_BAAAZS010000059.1"/>
</dbReference>
<proteinExistence type="predicted"/>
<dbReference type="GO" id="GO:0003677">
    <property type="term" value="F:DNA binding"/>
    <property type="evidence" value="ECO:0007669"/>
    <property type="project" value="InterPro"/>
</dbReference>
<dbReference type="AlphaFoldDB" id="A0A5C4VAH2"/>
<dbReference type="SUPFAM" id="SSF56349">
    <property type="entry name" value="DNA breaking-rejoining enzymes"/>
    <property type="match status" value="1"/>
</dbReference>
<dbReference type="Gene3D" id="1.10.443.10">
    <property type="entry name" value="Intergrase catalytic core"/>
    <property type="match status" value="1"/>
</dbReference>
<evidence type="ECO:0000256" key="1">
    <source>
        <dbReference type="ARBA" id="ARBA00023172"/>
    </source>
</evidence>
<comment type="caution">
    <text evidence="2">The sequence shown here is derived from an EMBL/GenBank/DDBJ whole genome shotgun (WGS) entry which is preliminary data.</text>
</comment>
<reference evidence="2 3" key="1">
    <citation type="submission" date="2019-06" db="EMBL/GenBank/DDBJ databases">
        <title>Draft genome of Streptomyces sedi sp. JCM16909.</title>
        <authorList>
            <person name="Klykleung N."/>
            <person name="Tanasupawat S."/>
            <person name="Kudo T."/>
            <person name="Yuki M."/>
            <person name="Ohkuma M."/>
        </authorList>
    </citation>
    <scope>NUCLEOTIDE SEQUENCE [LARGE SCALE GENOMIC DNA]</scope>
    <source>
        <strain evidence="2 3">JCM 16909</strain>
    </source>
</reference>
<dbReference type="GO" id="GO:0015074">
    <property type="term" value="P:DNA integration"/>
    <property type="evidence" value="ECO:0007669"/>
    <property type="project" value="InterPro"/>
</dbReference>
<dbReference type="InterPro" id="IPR013762">
    <property type="entry name" value="Integrase-like_cat_sf"/>
</dbReference>
<dbReference type="EMBL" id="VDGT01000003">
    <property type="protein sequence ID" value="TNM32908.1"/>
    <property type="molecule type" value="Genomic_DNA"/>
</dbReference>
<protein>
    <recommendedName>
        <fullName evidence="4">Tyr recombinase domain-containing protein</fullName>
    </recommendedName>
</protein>
<keyword evidence="1" id="KW-0233">DNA recombination</keyword>
<evidence type="ECO:0008006" key="4">
    <source>
        <dbReference type="Google" id="ProtNLM"/>
    </source>
</evidence>
<dbReference type="GO" id="GO:0006310">
    <property type="term" value="P:DNA recombination"/>
    <property type="evidence" value="ECO:0007669"/>
    <property type="project" value="UniProtKB-KW"/>
</dbReference>
<evidence type="ECO:0000313" key="3">
    <source>
        <dbReference type="Proteomes" id="UP000311713"/>
    </source>
</evidence>
<accession>A0A5C4VAH2</accession>
<sequence>MKITAESITPERCDVLLADESIPVLHRALWQLLWETDIRVLDLLSLDVREVDLAGGRIVRTGTSRPAGTAGGVGTAEPVPLGARSLALIAPLIADRTKGPLFGAGNERLRALSWEEAVRGAQEHGQAIHAFRTAGKRYREAV</sequence>
<gene>
    <name evidence="2" type="ORF">FH715_06285</name>
</gene>
<dbReference type="Proteomes" id="UP000311713">
    <property type="component" value="Unassembled WGS sequence"/>
</dbReference>